<dbReference type="WBParaSite" id="SVE_2026000.1">
    <property type="protein sequence ID" value="SVE_2026000.1"/>
    <property type="gene ID" value="SVE_2026000"/>
</dbReference>
<protein>
    <submittedName>
        <fullName evidence="2">Uncharacterized protein</fullName>
    </submittedName>
</protein>
<sequence>MRCKDGVESRLGVLCQGKRDNPLETTMINIEGDIIEVLMCLIENSINIYKKVNVRTLDEHLANVFTPYPVFSLSSNLEELRFKLKNNHFDPSYLKSFVESCEMRLFLFEHFYKQYNLKLIKKLFISRHKVLEKDALRGNAVTLGNFPFSSRKGNQTEKKNLEYNF</sequence>
<evidence type="ECO:0000313" key="2">
    <source>
        <dbReference type="WBParaSite" id="SVE_2026000.1"/>
    </source>
</evidence>
<dbReference type="STRING" id="75913.A0A0K0G678"/>
<evidence type="ECO:0000313" key="1">
    <source>
        <dbReference type="Proteomes" id="UP000035680"/>
    </source>
</evidence>
<reference evidence="2" key="2">
    <citation type="submission" date="2015-08" db="UniProtKB">
        <authorList>
            <consortium name="WormBaseParasite"/>
        </authorList>
    </citation>
    <scope>IDENTIFICATION</scope>
</reference>
<accession>A0A0K0G678</accession>
<organism evidence="1 2">
    <name type="scientific">Strongyloides venezuelensis</name>
    <name type="common">Threadworm</name>
    <dbReference type="NCBI Taxonomy" id="75913"/>
    <lineage>
        <taxon>Eukaryota</taxon>
        <taxon>Metazoa</taxon>
        <taxon>Ecdysozoa</taxon>
        <taxon>Nematoda</taxon>
        <taxon>Chromadorea</taxon>
        <taxon>Rhabditida</taxon>
        <taxon>Tylenchina</taxon>
        <taxon>Panagrolaimomorpha</taxon>
        <taxon>Strongyloidoidea</taxon>
        <taxon>Strongyloididae</taxon>
        <taxon>Strongyloides</taxon>
    </lineage>
</organism>
<dbReference type="AlphaFoldDB" id="A0A0K0G678"/>
<proteinExistence type="predicted"/>
<reference evidence="1" key="1">
    <citation type="submission" date="2014-07" db="EMBL/GenBank/DDBJ databases">
        <authorList>
            <person name="Martin A.A"/>
            <person name="De Silva N."/>
        </authorList>
    </citation>
    <scope>NUCLEOTIDE SEQUENCE</scope>
</reference>
<keyword evidence="1" id="KW-1185">Reference proteome</keyword>
<dbReference type="Proteomes" id="UP000035680">
    <property type="component" value="Unassembled WGS sequence"/>
</dbReference>
<name>A0A0K0G678_STRVS</name>